<keyword evidence="2" id="KW-0560">Oxidoreductase</keyword>
<evidence type="ECO:0000313" key="4">
    <source>
        <dbReference type="EMBL" id="MCC2190094.1"/>
    </source>
</evidence>
<dbReference type="Gene3D" id="3.40.109.30">
    <property type="entry name" value="putative nitroreductase (tm1586), domain 2"/>
    <property type="match status" value="1"/>
</dbReference>
<evidence type="ECO:0000256" key="1">
    <source>
        <dbReference type="ARBA" id="ARBA00007118"/>
    </source>
</evidence>
<sequence length="256" mass="29632">MNLYEAIYARRSVRNYRMEPLDDTILKGIPDFLNEVEPLFPDIRTEIRIVNRCTEKEKIGGFCNVKAPYYVALYSESKEKSDMNAGFLMEQLSLYLETRGIGSCFVGMAKRRDKELEAEGLFLKIVLAFGLPKETDRNRDREPKRIAMDDLCVYKEQPKAWVKEMLEAARLAPSSTNSQPWRFVVYENRIHVFSKKPLDEKSLLNPFTELNFGIMLANVMVAAEEVWVDLDLIKLNNITHKSIPNNQYVISILLKP</sequence>
<organism evidence="4 5">
    <name type="scientific">Fusicatenibacter faecihominis</name>
    <dbReference type="NCBI Taxonomy" id="2881276"/>
    <lineage>
        <taxon>Bacteria</taxon>
        <taxon>Bacillati</taxon>
        <taxon>Bacillota</taxon>
        <taxon>Clostridia</taxon>
        <taxon>Lachnospirales</taxon>
        <taxon>Lachnospiraceae</taxon>
        <taxon>Fusicatenibacter</taxon>
    </lineage>
</organism>
<dbReference type="PANTHER" id="PTHR43673:SF10">
    <property type="entry name" value="NADH DEHYDROGENASE_NAD(P)H NITROREDUCTASE XCC3605-RELATED"/>
    <property type="match status" value="1"/>
</dbReference>
<dbReference type="RefSeq" id="WP_227615269.1">
    <property type="nucleotide sequence ID" value="NZ_JAJEPR010000014.1"/>
</dbReference>
<evidence type="ECO:0000259" key="3">
    <source>
        <dbReference type="Pfam" id="PF14512"/>
    </source>
</evidence>
<accession>A0AAE3J6M5</accession>
<dbReference type="PANTHER" id="PTHR43673">
    <property type="entry name" value="NAD(P)H NITROREDUCTASE YDGI-RELATED"/>
    <property type="match status" value="1"/>
</dbReference>
<reference evidence="4 5" key="1">
    <citation type="submission" date="2021-10" db="EMBL/GenBank/DDBJ databases">
        <title>Anaerobic single-cell dispensing facilitates the cultivation of human gut bacteria.</title>
        <authorList>
            <person name="Afrizal A."/>
        </authorList>
    </citation>
    <scope>NUCLEOTIDE SEQUENCE [LARGE SCALE GENOMIC DNA]</scope>
    <source>
        <strain evidence="4 5">CLA-AA-H277</strain>
    </source>
</reference>
<comment type="caution">
    <text evidence="4">The sequence shown here is derived from an EMBL/GenBank/DDBJ whole genome shotgun (WGS) entry which is preliminary data.</text>
</comment>
<feature type="domain" description="Putative nitroreductase TM1586" evidence="3">
    <location>
        <begin position="2"/>
        <end position="223"/>
    </location>
</feature>
<dbReference type="GO" id="GO:0016491">
    <property type="term" value="F:oxidoreductase activity"/>
    <property type="evidence" value="ECO:0007669"/>
    <property type="project" value="UniProtKB-KW"/>
</dbReference>
<proteinExistence type="inferred from homology"/>
<evidence type="ECO:0000313" key="5">
    <source>
        <dbReference type="Proteomes" id="UP001197875"/>
    </source>
</evidence>
<dbReference type="InterPro" id="IPR000415">
    <property type="entry name" value="Nitroreductase-like"/>
</dbReference>
<dbReference type="Pfam" id="PF14512">
    <property type="entry name" value="TM1586_NiRdase"/>
    <property type="match status" value="1"/>
</dbReference>
<dbReference type="SUPFAM" id="SSF55469">
    <property type="entry name" value="FMN-dependent nitroreductase-like"/>
    <property type="match status" value="2"/>
</dbReference>
<protein>
    <submittedName>
        <fullName evidence="4">Nitroreductase family protein</fullName>
    </submittedName>
</protein>
<comment type="similarity">
    <text evidence="1">Belongs to the nitroreductase family.</text>
</comment>
<gene>
    <name evidence="4" type="ORF">LKD71_09795</name>
</gene>
<dbReference type="Proteomes" id="UP001197875">
    <property type="component" value="Unassembled WGS sequence"/>
</dbReference>
<dbReference type="Gene3D" id="3.40.109.10">
    <property type="entry name" value="NADH Oxidase"/>
    <property type="match status" value="1"/>
</dbReference>
<evidence type="ECO:0000256" key="2">
    <source>
        <dbReference type="ARBA" id="ARBA00023002"/>
    </source>
</evidence>
<dbReference type="EMBL" id="JAJEPR010000014">
    <property type="protein sequence ID" value="MCC2190094.1"/>
    <property type="molecule type" value="Genomic_DNA"/>
</dbReference>
<dbReference type="InterPro" id="IPR029478">
    <property type="entry name" value="TM1586_NiRdase"/>
</dbReference>
<dbReference type="AlphaFoldDB" id="A0AAE3J6M5"/>
<name>A0AAE3J6M5_9FIRM</name>
<keyword evidence="5" id="KW-1185">Reference proteome</keyword>